<evidence type="ECO:0000313" key="3">
    <source>
        <dbReference type="Proteomes" id="UP000199423"/>
    </source>
</evidence>
<dbReference type="Proteomes" id="UP000199423">
    <property type="component" value="Unassembled WGS sequence"/>
</dbReference>
<name>A0A1I7NQY8_9HYPH</name>
<sequence>MAFLRFVAIAVICAATTLADVRSSFAQGLSDASLVIGTNWSGGYMALGGHLGKAIAKERTRAKPTVSHQRPRARKAPRVVAVNYRRDVTASYLVAESLDPTGLNVAGLRFRSPAP</sequence>
<evidence type="ECO:0000256" key="1">
    <source>
        <dbReference type="SAM" id="SignalP"/>
    </source>
</evidence>
<reference evidence="3" key="1">
    <citation type="submission" date="2016-10" db="EMBL/GenBank/DDBJ databases">
        <authorList>
            <person name="Varghese N."/>
            <person name="Submissions S."/>
        </authorList>
    </citation>
    <scope>NUCLEOTIDE SEQUENCE [LARGE SCALE GENOMIC DNA]</scope>
    <source>
        <strain evidence="3">DSM 1565</strain>
    </source>
</reference>
<proteinExistence type="predicted"/>
<evidence type="ECO:0000313" key="2">
    <source>
        <dbReference type="EMBL" id="SFV37107.1"/>
    </source>
</evidence>
<protein>
    <submittedName>
        <fullName evidence="2">Uncharacterized protein</fullName>
    </submittedName>
</protein>
<dbReference type="AlphaFoldDB" id="A0A1I7NQY8"/>
<keyword evidence="3" id="KW-1185">Reference proteome</keyword>
<dbReference type="EMBL" id="FPCH01000003">
    <property type="protein sequence ID" value="SFV37107.1"/>
    <property type="molecule type" value="Genomic_DNA"/>
</dbReference>
<feature type="chain" id="PRO_5011780121" evidence="1">
    <location>
        <begin position="20"/>
        <end position="115"/>
    </location>
</feature>
<accession>A0A1I7NQY8</accession>
<gene>
    <name evidence="2" type="ORF">SAMN04488557_2997</name>
</gene>
<keyword evidence="1" id="KW-0732">Signal</keyword>
<organism evidence="2 3">
    <name type="scientific">Hyphomicrobium facile</name>
    <dbReference type="NCBI Taxonomy" id="51670"/>
    <lineage>
        <taxon>Bacteria</taxon>
        <taxon>Pseudomonadati</taxon>
        <taxon>Pseudomonadota</taxon>
        <taxon>Alphaproteobacteria</taxon>
        <taxon>Hyphomicrobiales</taxon>
        <taxon>Hyphomicrobiaceae</taxon>
        <taxon>Hyphomicrobium</taxon>
    </lineage>
</organism>
<feature type="signal peptide" evidence="1">
    <location>
        <begin position="1"/>
        <end position="19"/>
    </location>
</feature>